<dbReference type="Gene3D" id="3.90.190.20">
    <property type="entry name" value="Mur ligase, C-terminal domain"/>
    <property type="match status" value="1"/>
</dbReference>
<keyword evidence="9 19" id="KW-0479">Metal-binding</keyword>
<feature type="binding site" evidence="19">
    <location>
        <position position="224"/>
    </location>
    <ligand>
        <name>Mg(2+)</name>
        <dbReference type="ChEBI" id="CHEBI:18420"/>
        <label>1</label>
    </ligand>
</feature>
<keyword evidence="13 19" id="KW-0460">Magnesium</keyword>
<evidence type="ECO:0000256" key="8">
    <source>
        <dbReference type="ARBA" id="ARBA00022598"/>
    </source>
</evidence>
<dbReference type="PROSITE" id="PS01012">
    <property type="entry name" value="FOLYLPOLYGLU_SYNT_2"/>
    <property type="match status" value="1"/>
</dbReference>
<dbReference type="GeneID" id="37026894"/>
<evidence type="ECO:0000256" key="1">
    <source>
        <dbReference type="ARBA" id="ARBA00004273"/>
    </source>
</evidence>
<dbReference type="InterPro" id="IPR023600">
    <property type="entry name" value="Folylpolyglutamate_synth_euk"/>
</dbReference>
<dbReference type="GO" id="GO:0005743">
    <property type="term" value="C:mitochondrial inner membrane"/>
    <property type="evidence" value="ECO:0007669"/>
    <property type="project" value="UniProtKB-SubCell"/>
</dbReference>
<comment type="similarity">
    <text evidence="5 17">Belongs to the folylpolyglutamate synthase family.</text>
</comment>
<dbReference type="Proteomes" id="UP000245884">
    <property type="component" value="Unassembled WGS sequence"/>
</dbReference>
<evidence type="ECO:0000256" key="13">
    <source>
        <dbReference type="ARBA" id="ARBA00022842"/>
    </source>
</evidence>
<comment type="cofactor">
    <cofactor evidence="17">
        <name>a monovalent cation</name>
        <dbReference type="ChEBI" id="CHEBI:60242"/>
    </cofactor>
    <text evidence="17">A monovalent cation.</text>
</comment>
<evidence type="ECO:0000256" key="3">
    <source>
        <dbReference type="ARBA" id="ARBA00004496"/>
    </source>
</evidence>
<evidence type="ECO:0000256" key="6">
    <source>
        <dbReference type="ARBA" id="ARBA00022490"/>
    </source>
</evidence>
<keyword evidence="6" id="KW-0963">Cytoplasm</keyword>
<keyword evidence="15" id="KW-0472">Membrane</keyword>
<proteinExistence type="inferred from homology"/>
<dbReference type="SUPFAM" id="SSF53244">
    <property type="entry name" value="MurD-like peptide ligases, peptide-binding domain"/>
    <property type="match status" value="1"/>
</dbReference>
<dbReference type="OrthoDB" id="5212574at2759"/>
<feature type="binding site" evidence="19">
    <location>
        <position position="196"/>
    </location>
    <ligand>
        <name>Mg(2+)</name>
        <dbReference type="ChEBI" id="CHEBI:18420"/>
        <label>1</label>
    </ligand>
</feature>
<keyword evidence="21" id="KW-1185">Reference proteome</keyword>
<evidence type="ECO:0000256" key="15">
    <source>
        <dbReference type="ARBA" id="ARBA00023136"/>
    </source>
</evidence>
<organism evidence="20 21">
    <name type="scientific">Jaminaea rosea</name>
    <dbReference type="NCBI Taxonomy" id="1569628"/>
    <lineage>
        <taxon>Eukaryota</taxon>
        <taxon>Fungi</taxon>
        <taxon>Dikarya</taxon>
        <taxon>Basidiomycota</taxon>
        <taxon>Ustilaginomycotina</taxon>
        <taxon>Exobasidiomycetes</taxon>
        <taxon>Microstromatales</taxon>
        <taxon>Microstromatales incertae sedis</taxon>
        <taxon>Jaminaea</taxon>
    </lineage>
</organism>
<dbReference type="InterPro" id="IPR036615">
    <property type="entry name" value="Mur_ligase_C_dom_sf"/>
</dbReference>
<dbReference type="PANTHER" id="PTHR11136:SF5">
    <property type="entry name" value="FOLYLPOLYGLUTAMATE SYNTHASE, MITOCHONDRIAL"/>
    <property type="match status" value="1"/>
</dbReference>
<evidence type="ECO:0000256" key="18">
    <source>
        <dbReference type="PIRSR" id="PIRSR038895-1"/>
    </source>
</evidence>
<evidence type="ECO:0000313" key="21">
    <source>
        <dbReference type="Proteomes" id="UP000245884"/>
    </source>
</evidence>
<dbReference type="AlphaFoldDB" id="A0A316UYR2"/>
<evidence type="ECO:0000256" key="7">
    <source>
        <dbReference type="ARBA" id="ARBA00022563"/>
    </source>
</evidence>
<evidence type="ECO:0000256" key="10">
    <source>
        <dbReference type="ARBA" id="ARBA00022741"/>
    </source>
</evidence>
<protein>
    <recommendedName>
        <fullName evidence="17">Folylpolyglutamate synthase</fullName>
        <ecNumber evidence="17">6.3.2.17</ecNumber>
    </recommendedName>
    <alternativeName>
        <fullName evidence="17">Folylpoly-gamma-glutamate synthetase</fullName>
    </alternativeName>
    <alternativeName>
        <fullName evidence="17">Tetrahydrofolylpolyglutamate synthase</fullName>
    </alternativeName>
</protein>
<keyword evidence="7 17" id="KW-0554">One-carbon metabolism</keyword>
<evidence type="ECO:0000256" key="19">
    <source>
        <dbReference type="PIRSR" id="PIRSR038895-2"/>
    </source>
</evidence>
<evidence type="ECO:0000256" key="11">
    <source>
        <dbReference type="ARBA" id="ARBA00022792"/>
    </source>
</evidence>
<comment type="catalytic activity">
    <reaction evidence="16 17">
        <text>(6S)-5,6,7,8-tetrahydrofolyl-(gamma-L-Glu)(n) + L-glutamate + ATP = (6S)-5,6,7,8-tetrahydrofolyl-(gamma-L-Glu)(n+1) + ADP + phosphate + H(+)</text>
        <dbReference type="Rhea" id="RHEA:10580"/>
        <dbReference type="Rhea" id="RHEA-COMP:14738"/>
        <dbReference type="Rhea" id="RHEA-COMP:14740"/>
        <dbReference type="ChEBI" id="CHEBI:15378"/>
        <dbReference type="ChEBI" id="CHEBI:29985"/>
        <dbReference type="ChEBI" id="CHEBI:30616"/>
        <dbReference type="ChEBI" id="CHEBI:43474"/>
        <dbReference type="ChEBI" id="CHEBI:141005"/>
        <dbReference type="ChEBI" id="CHEBI:456216"/>
        <dbReference type="EC" id="6.3.2.17"/>
    </reaction>
</comment>
<feature type="binding site" evidence="18">
    <location>
        <position position="359"/>
    </location>
    <ligand>
        <name>ATP</name>
        <dbReference type="ChEBI" id="CHEBI:30616"/>
    </ligand>
</feature>
<evidence type="ECO:0000256" key="2">
    <source>
        <dbReference type="ARBA" id="ARBA00004305"/>
    </source>
</evidence>
<accession>A0A316UYR2</accession>
<evidence type="ECO:0000256" key="4">
    <source>
        <dbReference type="ARBA" id="ARBA00005150"/>
    </source>
</evidence>
<evidence type="ECO:0000256" key="9">
    <source>
        <dbReference type="ARBA" id="ARBA00022723"/>
    </source>
</evidence>
<dbReference type="InterPro" id="IPR001645">
    <property type="entry name" value="Folylpolyglutamate_synth"/>
</dbReference>
<keyword evidence="12 18" id="KW-0067">ATP-binding</keyword>
<evidence type="ECO:0000256" key="12">
    <source>
        <dbReference type="ARBA" id="ARBA00022840"/>
    </source>
</evidence>
<dbReference type="RefSeq" id="XP_025365042.1">
    <property type="nucleotide sequence ID" value="XM_025505071.1"/>
</dbReference>
<evidence type="ECO:0000256" key="5">
    <source>
        <dbReference type="ARBA" id="ARBA00008276"/>
    </source>
</evidence>
<dbReference type="GO" id="GO:0004326">
    <property type="term" value="F:tetrahydrofolylpolyglutamate synthase activity"/>
    <property type="evidence" value="ECO:0007669"/>
    <property type="project" value="UniProtKB-EC"/>
</dbReference>
<dbReference type="STRING" id="1569628.A0A316UYR2"/>
<gene>
    <name evidence="20" type="ORF">BDZ90DRAFT_229452</name>
</gene>
<dbReference type="SUPFAM" id="SSF53623">
    <property type="entry name" value="MurD-like peptide ligases, catalytic domain"/>
    <property type="match status" value="1"/>
</dbReference>
<dbReference type="EMBL" id="KZ819662">
    <property type="protein sequence ID" value="PWN30430.1"/>
    <property type="molecule type" value="Genomic_DNA"/>
</dbReference>
<dbReference type="GO" id="GO:0005829">
    <property type="term" value="C:cytosol"/>
    <property type="evidence" value="ECO:0007669"/>
    <property type="project" value="TreeGrafter"/>
</dbReference>
<comment type="subcellular location">
    <subcellularLocation>
        <location evidence="3">Cytoplasm</location>
    </subcellularLocation>
    <subcellularLocation>
        <location evidence="1">Mitochondrion inner membrane</location>
    </subcellularLocation>
    <subcellularLocation>
        <location evidence="2">Mitochondrion matrix</location>
    </subcellularLocation>
</comment>
<keyword evidence="10 18" id="KW-0547">Nucleotide-binding</keyword>
<evidence type="ECO:0000256" key="16">
    <source>
        <dbReference type="ARBA" id="ARBA00047493"/>
    </source>
</evidence>
<name>A0A316UYR2_9BASI</name>
<dbReference type="GO" id="GO:0005759">
    <property type="term" value="C:mitochondrial matrix"/>
    <property type="evidence" value="ECO:0007669"/>
    <property type="project" value="UniProtKB-SubCell"/>
</dbReference>
<dbReference type="PIRSF" id="PIRSF038895">
    <property type="entry name" value="FPGS"/>
    <property type="match status" value="1"/>
</dbReference>
<dbReference type="EC" id="6.3.2.17" evidence="17"/>
<evidence type="ECO:0000256" key="14">
    <source>
        <dbReference type="ARBA" id="ARBA00023128"/>
    </source>
</evidence>
<dbReference type="InterPro" id="IPR018109">
    <property type="entry name" value="Folylpolyglutamate_synth_CS"/>
</dbReference>
<feature type="binding site" evidence="19">
    <location>
        <position position="120"/>
    </location>
    <ligand>
        <name>Mg(2+)</name>
        <dbReference type="ChEBI" id="CHEBI:18420"/>
        <label>1</label>
    </ligand>
</feature>
<dbReference type="Gene3D" id="3.40.1190.10">
    <property type="entry name" value="Mur-like, catalytic domain"/>
    <property type="match status" value="1"/>
</dbReference>
<evidence type="ECO:0000256" key="17">
    <source>
        <dbReference type="PIRNR" id="PIRNR038895"/>
    </source>
</evidence>
<comment type="function">
    <text evidence="17">Catalyzes conversion of folates to polyglutamate derivatives allowing concentration of folate compounds in the cell and the intracellular retention of these cofactors, which are important substrates for most of the folate-dependent enzymes that are involved in one-carbon transfer reactions involved in purine, pyrimidine and amino acid synthesis.</text>
</comment>
<keyword evidence="11" id="KW-0999">Mitochondrion inner membrane</keyword>
<evidence type="ECO:0000313" key="20">
    <source>
        <dbReference type="EMBL" id="PWN30430.1"/>
    </source>
</evidence>
<dbReference type="InterPro" id="IPR036565">
    <property type="entry name" value="Mur-like_cat_sf"/>
</dbReference>
<dbReference type="GO" id="GO:0006730">
    <property type="term" value="P:one-carbon metabolic process"/>
    <property type="evidence" value="ECO:0007669"/>
    <property type="project" value="UniProtKB-KW"/>
</dbReference>
<sequence>MAFASSSSSSTAATPPPRSYASAIEALNTLQSNAATIAATRAAGGKYNDWLIPEMVEYLERAGHSQQELDRLNVIHITGTKGKGSTAAFSNSLLLKALADQENGDGTVSTPGPKVGLYTSPHMLLVRERIRLDGMPIDEETFTRAFWRIWDAFEATADQRARPEVTPARPVYFKFLTVLALHIFLSMPSIRAVILEVGIGGRYDSTNIVPKPVACGISTLSLDHQVILGNSIEEIASQKAGIYKRGAPAISVAQPFKQTEAVLRKAAEDVGAKELKVLPEVAESPVSSIRLGLPGPHQVSNAQLALNLVDCYLKAQGIAKSVWKDDGSPSEWATDALASARWPGRCQIVPTSSATFYLDGAHTSDSLALCAQWWQLESPASASDVERTLIFNCTNGRNANELLSAILSAVANGASYFTRIVFCTNIPYRPGARSGGDLTNNMVDSNEVQSLSVQRDLQSAWAQLVKPAAVDNVHVLPSIEDALDTFKGPSSLKRQHVMVAGSLHLVGGVMSHLKDAGALDEKLEAVQA</sequence>
<dbReference type="GO" id="GO:0046872">
    <property type="term" value="F:metal ion binding"/>
    <property type="evidence" value="ECO:0007669"/>
    <property type="project" value="UniProtKB-KW"/>
</dbReference>
<dbReference type="NCBIfam" id="TIGR01499">
    <property type="entry name" value="folC"/>
    <property type="match status" value="1"/>
</dbReference>
<dbReference type="GO" id="GO:0005524">
    <property type="term" value="F:ATP binding"/>
    <property type="evidence" value="ECO:0007669"/>
    <property type="project" value="UniProtKB-KW"/>
</dbReference>
<dbReference type="UniPathway" id="UPA00850"/>
<reference evidence="20 21" key="1">
    <citation type="journal article" date="2018" name="Mol. Biol. Evol.">
        <title>Broad Genomic Sampling Reveals a Smut Pathogenic Ancestry of the Fungal Clade Ustilaginomycotina.</title>
        <authorList>
            <person name="Kijpornyongpan T."/>
            <person name="Mondo S.J."/>
            <person name="Barry K."/>
            <person name="Sandor L."/>
            <person name="Lee J."/>
            <person name="Lipzen A."/>
            <person name="Pangilinan J."/>
            <person name="LaButti K."/>
            <person name="Hainaut M."/>
            <person name="Henrissat B."/>
            <person name="Grigoriev I.V."/>
            <person name="Spatafora J.W."/>
            <person name="Aime M.C."/>
        </authorList>
    </citation>
    <scope>NUCLEOTIDE SEQUENCE [LARGE SCALE GENOMIC DNA]</scope>
    <source>
        <strain evidence="20 21">MCA 5214</strain>
    </source>
</reference>
<keyword evidence="14" id="KW-0496">Mitochondrion</keyword>
<keyword evidence="8 17" id="KW-0436">Ligase</keyword>
<feature type="binding site" evidence="18">
    <location>
        <position position="345"/>
    </location>
    <ligand>
        <name>ATP</name>
        <dbReference type="ChEBI" id="CHEBI:30616"/>
    </ligand>
</feature>
<dbReference type="PANTHER" id="PTHR11136">
    <property type="entry name" value="FOLYLPOLYGLUTAMATE SYNTHASE-RELATED"/>
    <property type="match status" value="1"/>
</dbReference>
<comment type="pathway">
    <text evidence="4 17">Cofactor biosynthesis; tetrahydrofolylpolyglutamate biosynthesis.</text>
</comment>